<evidence type="ECO:0000313" key="2">
    <source>
        <dbReference type="Proteomes" id="UP000744980"/>
    </source>
</evidence>
<sequence length="45" mass="5167">MRISPCRHAVLDAAQLEADLMIDWSGLRDTLETPRVFRVTAEIRI</sequence>
<organism evidence="1 2">
    <name type="scientific">Ensifer canadensis</name>
    <dbReference type="NCBI Taxonomy" id="555315"/>
    <lineage>
        <taxon>Bacteria</taxon>
        <taxon>Pseudomonadati</taxon>
        <taxon>Pseudomonadota</taxon>
        <taxon>Alphaproteobacteria</taxon>
        <taxon>Hyphomicrobiales</taxon>
        <taxon>Rhizobiaceae</taxon>
        <taxon>Sinorhizobium/Ensifer group</taxon>
        <taxon>Ensifer</taxon>
    </lineage>
</organism>
<dbReference type="AlphaFoldDB" id="A0AAW4FHG9"/>
<proteinExistence type="predicted"/>
<keyword evidence="2" id="KW-1185">Reference proteome</keyword>
<accession>A0AAW4FHG9</accession>
<name>A0AAW4FHG9_9HYPH</name>
<protein>
    <recommendedName>
        <fullName evidence="3">Transposase</fullName>
    </recommendedName>
</protein>
<dbReference type="Proteomes" id="UP000744980">
    <property type="component" value="Unassembled WGS sequence"/>
</dbReference>
<evidence type="ECO:0008006" key="3">
    <source>
        <dbReference type="Google" id="ProtNLM"/>
    </source>
</evidence>
<dbReference type="EMBL" id="WXFA01000003">
    <property type="protein sequence ID" value="MBM3090444.1"/>
    <property type="molecule type" value="Genomic_DNA"/>
</dbReference>
<evidence type="ECO:0000313" key="1">
    <source>
        <dbReference type="EMBL" id="MBM3090444.1"/>
    </source>
</evidence>
<comment type="caution">
    <text evidence="1">The sequence shown here is derived from an EMBL/GenBank/DDBJ whole genome shotgun (WGS) entry which is preliminary data.</text>
</comment>
<reference evidence="1 2" key="1">
    <citation type="submission" date="2020-01" db="EMBL/GenBank/DDBJ databases">
        <title>Draft genome assembly of Ensifer adhaerens T173.</title>
        <authorList>
            <person name="Craig J.E."/>
            <person name="Stinchcombe J.R."/>
        </authorList>
    </citation>
    <scope>NUCLEOTIDE SEQUENCE [LARGE SCALE GENOMIC DNA]</scope>
    <source>
        <strain evidence="1 2">T173</strain>
    </source>
</reference>
<gene>
    <name evidence="1" type="ORF">GFB56_06410</name>
</gene>
<dbReference type="RefSeq" id="WP_156408056.1">
    <property type="nucleotide sequence ID" value="NZ_CP083374.1"/>
</dbReference>